<evidence type="ECO:0000256" key="1">
    <source>
        <dbReference type="ARBA" id="ARBA00004651"/>
    </source>
</evidence>
<feature type="non-terminal residue" evidence="9">
    <location>
        <position position="458"/>
    </location>
</feature>
<dbReference type="GO" id="GO:0009103">
    <property type="term" value="P:lipopolysaccharide biosynthetic process"/>
    <property type="evidence" value="ECO:0007669"/>
    <property type="project" value="TreeGrafter"/>
</dbReference>
<dbReference type="Proteomes" id="UP000019140">
    <property type="component" value="Unassembled WGS sequence"/>
</dbReference>
<protein>
    <recommendedName>
        <fullName evidence="11">Glycosyl transferase</fullName>
    </recommendedName>
</protein>
<feature type="transmembrane region" description="Helical" evidence="8">
    <location>
        <begin position="46"/>
        <end position="66"/>
    </location>
</feature>
<feature type="transmembrane region" description="Helical" evidence="8">
    <location>
        <begin position="167"/>
        <end position="184"/>
    </location>
</feature>
<dbReference type="GO" id="GO:0016780">
    <property type="term" value="F:phosphotransferase activity, for other substituted phosphate groups"/>
    <property type="evidence" value="ECO:0007669"/>
    <property type="project" value="InterPro"/>
</dbReference>
<dbReference type="GO" id="GO:0046872">
    <property type="term" value="F:metal ion binding"/>
    <property type="evidence" value="ECO:0007669"/>
    <property type="project" value="UniProtKB-KW"/>
</dbReference>
<dbReference type="EMBL" id="AZHX01001894">
    <property type="protein sequence ID" value="ETW98920.1"/>
    <property type="molecule type" value="Genomic_DNA"/>
</dbReference>
<keyword evidence="7" id="KW-0460">Magnesium</keyword>
<dbReference type="AlphaFoldDB" id="W4LMJ3"/>
<dbReference type="GO" id="GO:0005886">
    <property type="term" value="C:plasma membrane"/>
    <property type="evidence" value="ECO:0007669"/>
    <property type="project" value="UniProtKB-SubCell"/>
</dbReference>
<feature type="transmembrane region" description="Helical" evidence="8">
    <location>
        <begin position="314"/>
        <end position="335"/>
    </location>
</feature>
<feature type="transmembrane region" description="Helical" evidence="8">
    <location>
        <begin position="387"/>
        <end position="405"/>
    </location>
</feature>
<evidence type="ECO:0008006" key="11">
    <source>
        <dbReference type="Google" id="ProtNLM"/>
    </source>
</evidence>
<keyword evidence="10" id="KW-1185">Reference proteome</keyword>
<evidence type="ECO:0000256" key="5">
    <source>
        <dbReference type="ARBA" id="ARBA00022989"/>
    </source>
</evidence>
<comment type="caution">
    <text evidence="9">The sequence shown here is derived from an EMBL/GenBank/DDBJ whole genome shotgun (WGS) entry which is preliminary data.</text>
</comment>
<feature type="transmembrane region" description="Helical" evidence="8">
    <location>
        <begin position="241"/>
        <end position="258"/>
    </location>
</feature>
<reference evidence="9 10" key="1">
    <citation type="journal article" date="2014" name="Nature">
        <title>An environmental bacterial taxon with a large and distinct metabolic repertoire.</title>
        <authorList>
            <person name="Wilson M.C."/>
            <person name="Mori T."/>
            <person name="Ruckert C."/>
            <person name="Uria A.R."/>
            <person name="Helf M.J."/>
            <person name="Takada K."/>
            <person name="Gernert C."/>
            <person name="Steffens U.A."/>
            <person name="Heycke N."/>
            <person name="Schmitt S."/>
            <person name="Rinke C."/>
            <person name="Helfrich E.J."/>
            <person name="Brachmann A.O."/>
            <person name="Gurgui C."/>
            <person name="Wakimoto T."/>
            <person name="Kracht M."/>
            <person name="Crusemann M."/>
            <person name="Hentschel U."/>
            <person name="Abe I."/>
            <person name="Matsunaga S."/>
            <person name="Kalinowski J."/>
            <person name="Takeyama H."/>
            <person name="Piel J."/>
        </authorList>
    </citation>
    <scope>NUCLEOTIDE SEQUENCE [LARGE SCALE GENOMIC DNA]</scope>
    <source>
        <strain evidence="10">TSY2</strain>
    </source>
</reference>
<evidence type="ECO:0000313" key="10">
    <source>
        <dbReference type="Proteomes" id="UP000019140"/>
    </source>
</evidence>
<feature type="transmembrane region" description="Helical" evidence="8">
    <location>
        <begin position="78"/>
        <end position="97"/>
    </location>
</feature>
<feature type="transmembrane region" description="Helical" evidence="8">
    <location>
        <begin position="214"/>
        <end position="234"/>
    </location>
</feature>
<accession>W4LMJ3</accession>
<proteinExistence type="predicted"/>
<keyword evidence="6 8" id="KW-0472">Membrane</keyword>
<keyword evidence="2" id="KW-1003">Cell membrane</keyword>
<evidence type="ECO:0000256" key="8">
    <source>
        <dbReference type="SAM" id="Phobius"/>
    </source>
</evidence>
<evidence type="ECO:0000256" key="7">
    <source>
        <dbReference type="PIRSR" id="PIRSR600715-1"/>
    </source>
</evidence>
<sequence length="458" mass="50114">MTAISLLLIAFGTAFTLTPCVRHLARWIGIVDQPNPRKVHKTATPLLGGVSVAMAIGCTVLVACVFGPQPHLRPPLDLSIVGPILMGAAVVFCTGLWDDVRPLPVWVKLLCQAVAAAVAIGYGIRVNHLSLFGGSSMELGIWAIPVSFFWILGITNAFNLLDGLDGLVSGLAIIIAAANALFFFSLGDMQMMLLLLVLFGALLGFLPYNFNPATIFLGDSGSLVIGYILSVTAISSAQNSVTSLAVIIPLLLFGLPIVDTLLSMTRRLAASVKLHRASRARLKDRIRCASAMFEADRRHIHHRLLAIGFSHRHAVLVLYGIALAMAALAMLSVLAQYRNAGMLLIAVGTATYAGIRRLGYDEIEFLQTRTVLRWYEQTRVNRRLARVLIHAMLVALAYWGAFFLKYDNLGSNALHTWYLHAFPIHLVMQFLFFYLMGLHRSVWRTLGVRDLMGGIGQI</sequence>
<organism evidence="9 10">
    <name type="scientific">Candidatus Entotheonella gemina</name>
    <dbReference type="NCBI Taxonomy" id="1429439"/>
    <lineage>
        <taxon>Bacteria</taxon>
        <taxon>Pseudomonadati</taxon>
        <taxon>Nitrospinota/Tectimicrobiota group</taxon>
        <taxon>Candidatus Tectimicrobiota</taxon>
        <taxon>Candidatus Entotheonellia</taxon>
        <taxon>Candidatus Entotheonellales</taxon>
        <taxon>Candidatus Entotheonellaceae</taxon>
        <taxon>Candidatus Entotheonella</taxon>
    </lineage>
</organism>
<dbReference type="PANTHER" id="PTHR22926">
    <property type="entry name" value="PHOSPHO-N-ACETYLMURAMOYL-PENTAPEPTIDE-TRANSFERASE"/>
    <property type="match status" value="1"/>
</dbReference>
<evidence type="ECO:0000313" key="9">
    <source>
        <dbReference type="EMBL" id="ETW98920.1"/>
    </source>
</evidence>
<comment type="cofactor">
    <cofactor evidence="7">
        <name>Mg(2+)</name>
        <dbReference type="ChEBI" id="CHEBI:18420"/>
    </cofactor>
</comment>
<dbReference type="GO" id="GO:0044038">
    <property type="term" value="P:cell wall macromolecule biosynthetic process"/>
    <property type="evidence" value="ECO:0007669"/>
    <property type="project" value="TreeGrafter"/>
</dbReference>
<feature type="transmembrane region" description="Helical" evidence="8">
    <location>
        <begin position="417"/>
        <end position="436"/>
    </location>
</feature>
<dbReference type="CDD" id="cd06853">
    <property type="entry name" value="GT_WecA_like"/>
    <property type="match status" value="1"/>
</dbReference>
<dbReference type="HOGENOM" id="CLU_023982_2_3_7"/>
<evidence type="ECO:0000256" key="4">
    <source>
        <dbReference type="ARBA" id="ARBA00022692"/>
    </source>
</evidence>
<keyword evidence="3" id="KW-0808">Transferase</keyword>
<dbReference type="GO" id="GO:0071555">
    <property type="term" value="P:cell wall organization"/>
    <property type="evidence" value="ECO:0007669"/>
    <property type="project" value="TreeGrafter"/>
</dbReference>
<gene>
    <name evidence="9" type="ORF">ETSY2_41940</name>
</gene>
<name>W4LMJ3_9BACT</name>
<feature type="transmembrane region" description="Helical" evidence="8">
    <location>
        <begin position="103"/>
        <end position="127"/>
    </location>
</feature>
<dbReference type="PANTHER" id="PTHR22926:SF3">
    <property type="entry name" value="UNDECAPRENYL-PHOSPHATE ALPHA-N-ACETYLGLUCOSAMINYL 1-PHOSPHATE TRANSFERASE"/>
    <property type="match status" value="1"/>
</dbReference>
<feature type="transmembrane region" description="Helical" evidence="8">
    <location>
        <begin position="139"/>
        <end position="161"/>
    </location>
</feature>
<dbReference type="Pfam" id="PF00953">
    <property type="entry name" value="Glycos_transf_4"/>
    <property type="match status" value="1"/>
</dbReference>
<evidence type="ECO:0000256" key="2">
    <source>
        <dbReference type="ARBA" id="ARBA00022475"/>
    </source>
</evidence>
<comment type="subcellular location">
    <subcellularLocation>
        <location evidence="1">Cell membrane</location>
        <topology evidence="1">Multi-pass membrane protein</topology>
    </subcellularLocation>
</comment>
<feature type="binding site" evidence="7">
    <location>
        <position position="219"/>
    </location>
    <ligand>
        <name>Mg(2+)</name>
        <dbReference type="ChEBI" id="CHEBI:18420"/>
    </ligand>
</feature>
<evidence type="ECO:0000256" key="6">
    <source>
        <dbReference type="ARBA" id="ARBA00023136"/>
    </source>
</evidence>
<feature type="binding site" evidence="7">
    <location>
        <position position="159"/>
    </location>
    <ligand>
        <name>Mg(2+)</name>
        <dbReference type="ChEBI" id="CHEBI:18420"/>
    </ligand>
</feature>
<dbReference type="InterPro" id="IPR000715">
    <property type="entry name" value="Glycosyl_transferase_4"/>
</dbReference>
<keyword evidence="5 8" id="KW-1133">Transmembrane helix</keyword>
<keyword evidence="4 8" id="KW-0812">Transmembrane</keyword>
<keyword evidence="7" id="KW-0479">Metal-binding</keyword>
<evidence type="ECO:0000256" key="3">
    <source>
        <dbReference type="ARBA" id="ARBA00022679"/>
    </source>
</evidence>
<feature type="transmembrane region" description="Helical" evidence="8">
    <location>
        <begin position="191"/>
        <end position="208"/>
    </location>
</feature>